<dbReference type="OrthoDB" id="160645at2759"/>
<feature type="signal peptide" evidence="1">
    <location>
        <begin position="1"/>
        <end position="20"/>
    </location>
</feature>
<feature type="domain" description="DUF7223" evidence="3">
    <location>
        <begin position="213"/>
        <end position="375"/>
    </location>
</feature>
<name>A0A2Z6RWH1_9GLOM</name>
<evidence type="ECO:0000313" key="6">
    <source>
        <dbReference type="Proteomes" id="UP000247702"/>
    </source>
</evidence>
<dbReference type="Pfam" id="PF22974">
    <property type="entry name" value="DUF7029"/>
    <property type="match status" value="1"/>
</dbReference>
<dbReference type="EMBL" id="BEXD01003491">
    <property type="protein sequence ID" value="GBC01320.1"/>
    <property type="molecule type" value="Genomic_DNA"/>
</dbReference>
<dbReference type="Proteomes" id="UP000615446">
    <property type="component" value="Unassembled WGS sequence"/>
</dbReference>
<evidence type="ECO:0000259" key="2">
    <source>
        <dbReference type="Pfam" id="PF22974"/>
    </source>
</evidence>
<dbReference type="Proteomes" id="UP000247702">
    <property type="component" value="Unassembled WGS sequence"/>
</dbReference>
<evidence type="ECO:0000313" key="4">
    <source>
        <dbReference type="EMBL" id="GBC01320.1"/>
    </source>
</evidence>
<organism evidence="4 6">
    <name type="scientific">Rhizophagus clarus</name>
    <dbReference type="NCBI Taxonomy" id="94130"/>
    <lineage>
        <taxon>Eukaryota</taxon>
        <taxon>Fungi</taxon>
        <taxon>Fungi incertae sedis</taxon>
        <taxon>Mucoromycota</taxon>
        <taxon>Glomeromycotina</taxon>
        <taxon>Glomeromycetes</taxon>
        <taxon>Glomerales</taxon>
        <taxon>Glomeraceae</taxon>
        <taxon>Rhizophagus</taxon>
    </lineage>
</organism>
<reference evidence="4 6" key="1">
    <citation type="submission" date="2017-11" db="EMBL/GenBank/DDBJ databases">
        <title>The genome of Rhizophagus clarus HR1 reveals common genetic basis of auxotrophy among arbuscular mycorrhizal fungi.</title>
        <authorList>
            <person name="Kobayashi Y."/>
        </authorList>
    </citation>
    <scope>NUCLEOTIDE SEQUENCE [LARGE SCALE GENOMIC DNA]</scope>
    <source>
        <strain evidence="4 6">HR1</strain>
    </source>
</reference>
<dbReference type="STRING" id="94130.A0A2Z6RWH1"/>
<dbReference type="InterPro" id="IPR054293">
    <property type="entry name" value="DUF7029"/>
</dbReference>
<feature type="chain" id="PRO_5036060180" evidence="1">
    <location>
        <begin position="21"/>
        <end position="446"/>
    </location>
</feature>
<evidence type="ECO:0000259" key="3">
    <source>
        <dbReference type="Pfam" id="PF23865"/>
    </source>
</evidence>
<sequence>MTKFILTSFILFLFIGIVYSDFNVVAKNYKFKPSTELRGLYTQQNGNDQSKGYHKAEIYFKTKVPSLNPDQSGVTNIDCNDGNKITLDLNDKNAIENVKDWPDKVMLLISHKWKCFGKKTTQYFMIKNKSIDVSNKKVTFITEECKVTDWSKNFSIDLSWVNGMSNPRRRLNRKGVFPLIPIDASNKINLDVLFNETTGRSSEPDFPLLQEDNISLLCANCFIKGEATLSMKIAGSFLPSLDLTEATISLNGSALLNLDLSLNGTVGNNATFDKTLLSLPLPGNFGVPGTFSLGPSIDLAASTEISTNVTGSLGFGGEISLPNFNANVTFIDITKPTFLQSGFKPKTKLHKPNFGIDNASANIAGSIKPQLAFGLNVFNGAFEQKLGFEIVGTLNNNISFGKKNACLKKSQPRLKIDLGGNLGFFVNDNDFPIVNFPSLNLLNRCL</sequence>
<proteinExistence type="predicted"/>
<keyword evidence="1" id="KW-0732">Signal</keyword>
<protein>
    <submittedName>
        <fullName evidence="5">Apple protein</fullName>
    </submittedName>
</protein>
<dbReference type="AlphaFoldDB" id="A0A2Z6RWH1"/>
<reference evidence="5" key="2">
    <citation type="submission" date="2019-10" db="EMBL/GenBank/DDBJ databases">
        <title>Conservation and host-specific expression of non-tandemly repeated heterogenous ribosome RNA gene in arbuscular mycorrhizal fungi.</title>
        <authorList>
            <person name="Maeda T."/>
            <person name="Kobayashi Y."/>
            <person name="Nakagawa T."/>
            <person name="Ezawa T."/>
            <person name="Yamaguchi K."/>
            <person name="Bino T."/>
            <person name="Nishimoto Y."/>
            <person name="Shigenobu S."/>
            <person name="Kawaguchi M."/>
        </authorList>
    </citation>
    <scope>NUCLEOTIDE SEQUENCE</scope>
    <source>
        <strain evidence="5">HR1</strain>
    </source>
</reference>
<evidence type="ECO:0000256" key="1">
    <source>
        <dbReference type="SAM" id="SignalP"/>
    </source>
</evidence>
<dbReference type="InterPro" id="IPR055647">
    <property type="entry name" value="DUF7223"/>
</dbReference>
<accession>A0A2Z6RWH1</accession>
<gene>
    <name evidence="5" type="ORF">RCL2_000808900</name>
    <name evidence="4" type="ORF">RclHR1_04140005</name>
</gene>
<keyword evidence="6" id="KW-1185">Reference proteome</keyword>
<dbReference type="Pfam" id="PF23865">
    <property type="entry name" value="DUF7223"/>
    <property type="match status" value="1"/>
</dbReference>
<comment type="caution">
    <text evidence="4">The sequence shown here is derived from an EMBL/GenBank/DDBJ whole genome shotgun (WGS) entry which is preliminary data.</text>
</comment>
<feature type="domain" description="DUF7029" evidence="2">
    <location>
        <begin position="63"/>
        <end position="154"/>
    </location>
</feature>
<dbReference type="EMBL" id="BLAL01000053">
    <property type="protein sequence ID" value="GES80828.1"/>
    <property type="molecule type" value="Genomic_DNA"/>
</dbReference>
<evidence type="ECO:0000313" key="5">
    <source>
        <dbReference type="EMBL" id="GES80828.1"/>
    </source>
</evidence>